<evidence type="ECO:0000256" key="6">
    <source>
        <dbReference type="ARBA" id="ARBA00023316"/>
    </source>
</evidence>
<dbReference type="GO" id="GO:0005886">
    <property type="term" value="C:plasma membrane"/>
    <property type="evidence" value="ECO:0007669"/>
    <property type="project" value="UniProtKB-SubCell"/>
</dbReference>
<dbReference type="GO" id="GO:0009252">
    <property type="term" value="P:peptidoglycan biosynthetic process"/>
    <property type="evidence" value="ECO:0007669"/>
    <property type="project" value="UniProtKB-UniRule"/>
</dbReference>
<evidence type="ECO:0000256" key="1">
    <source>
        <dbReference type="ARBA" id="ARBA00022475"/>
    </source>
</evidence>
<dbReference type="InterPro" id="IPR003770">
    <property type="entry name" value="MLTG-like"/>
</dbReference>
<comment type="function">
    <text evidence="7">Functions as a peptidoglycan terminase that cleaves nascent peptidoglycan strands endolytically to terminate their elongation.</text>
</comment>
<dbReference type="Gene3D" id="3.30.160.60">
    <property type="entry name" value="Classic Zinc Finger"/>
    <property type="match status" value="1"/>
</dbReference>
<dbReference type="GO" id="GO:0071555">
    <property type="term" value="P:cell wall organization"/>
    <property type="evidence" value="ECO:0007669"/>
    <property type="project" value="UniProtKB-KW"/>
</dbReference>
<evidence type="ECO:0000256" key="2">
    <source>
        <dbReference type="ARBA" id="ARBA00022692"/>
    </source>
</evidence>
<dbReference type="EMBL" id="JADIMR010000071">
    <property type="protein sequence ID" value="MBO8447011.1"/>
    <property type="molecule type" value="Genomic_DNA"/>
</dbReference>
<evidence type="ECO:0000256" key="3">
    <source>
        <dbReference type="ARBA" id="ARBA00022989"/>
    </source>
</evidence>
<evidence type="ECO:0000256" key="4">
    <source>
        <dbReference type="ARBA" id="ARBA00023136"/>
    </source>
</evidence>
<dbReference type="NCBIfam" id="TIGR00247">
    <property type="entry name" value="endolytic transglycosylase MltG"/>
    <property type="match status" value="1"/>
</dbReference>
<dbReference type="PANTHER" id="PTHR30518">
    <property type="entry name" value="ENDOLYTIC MUREIN TRANSGLYCOSYLASE"/>
    <property type="match status" value="1"/>
</dbReference>
<dbReference type="GO" id="GO:0008932">
    <property type="term" value="F:lytic endotransglycosylase activity"/>
    <property type="evidence" value="ECO:0007669"/>
    <property type="project" value="UniProtKB-UniRule"/>
</dbReference>
<keyword evidence="4 7" id="KW-0472">Membrane</keyword>
<evidence type="ECO:0000313" key="9">
    <source>
        <dbReference type="Proteomes" id="UP000823637"/>
    </source>
</evidence>
<reference evidence="8" key="2">
    <citation type="journal article" date="2021" name="PeerJ">
        <title>Extensive microbial diversity within the chicken gut microbiome revealed by metagenomics and culture.</title>
        <authorList>
            <person name="Gilroy R."/>
            <person name="Ravi A."/>
            <person name="Getino M."/>
            <person name="Pursley I."/>
            <person name="Horton D.L."/>
            <person name="Alikhan N.F."/>
            <person name="Baker D."/>
            <person name="Gharbi K."/>
            <person name="Hall N."/>
            <person name="Watson M."/>
            <person name="Adriaenssens E.M."/>
            <person name="Foster-Nyarko E."/>
            <person name="Jarju S."/>
            <person name="Secka A."/>
            <person name="Antonio M."/>
            <person name="Oren A."/>
            <person name="Chaudhuri R.R."/>
            <person name="La Ragione R."/>
            <person name="Hildebrand F."/>
            <person name="Pallen M.J."/>
        </authorList>
    </citation>
    <scope>NUCLEOTIDE SEQUENCE</scope>
    <source>
        <strain evidence="8">D3-1215</strain>
    </source>
</reference>
<keyword evidence="2 7" id="KW-0812">Transmembrane</keyword>
<comment type="caution">
    <text evidence="8">The sequence shown here is derived from an EMBL/GenBank/DDBJ whole genome shotgun (WGS) entry which is preliminary data.</text>
</comment>
<dbReference type="AlphaFoldDB" id="A0A9D9EI41"/>
<dbReference type="EC" id="4.2.2.29" evidence="7"/>
<keyword evidence="3 7" id="KW-1133">Transmembrane helix</keyword>
<keyword evidence="5 7" id="KW-0456">Lyase</keyword>
<comment type="similarity">
    <text evidence="7">Belongs to the transglycosylase MltG family.</text>
</comment>
<dbReference type="Pfam" id="PF02618">
    <property type="entry name" value="YceG"/>
    <property type="match status" value="1"/>
</dbReference>
<feature type="transmembrane region" description="Helical" evidence="7">
    <location>
        <begin position="6"/>
        <end position="28"/>
    </location>
</feature>
<protein>
    <recommendedName>
        <fullName evidence="7">Endolytic murein transglycosylase</fullName>
        <ecNumber evidence="7">4.2.2.29</ecNumber>
    </recommendedName>
    <alternativeName>
        <fullName evidence="7">Peptidoglycan lytic transglycosylase</fullName>
    </alternativeName>
    <alternativeName>
        <fullName evidence="7">Peptidoglycan polymerization terminase</fullName>
    </alternativeName>
</protein>
<comment type="catalytic activity">
    <reaction evidence="7">
        <text>a peptidoglycan chain = a peptidoglycan chain with N-acetyl-1,6-anhydromuramyl-[peptide] at the reducing end + a peptidoglycan chain with N-acetylglucosamine at the non-reducing end.</text>
        <dbReference type="EC" id="4.2.2.29"/>
    </reaction>
</comment>
<evidence type="ECO:0000313" key="8">
    <source>
        <dbReference type="EMBL" id="MBO8447011.1"/>
    </source>
</evidence>
<keyword evidence="1 7" id="KW-1003">Cell membrane</keyword>
<evidence type="ECO:0000256" key="5">
    <source>
        <dbReference type="ARBA" id="ARBA00023239"/>
    </source>
</evidence>
<dbReference type="Proteomes" id="UP000823637">
    <property type="component" value="Unassembled WGS sequence"/>
</dbReference>
<dbReference type="PANTHER" id="PTHR30518:SF2">
    <property type="entry name" value="ENDOLYTIC MUREIN TRANSGLYCOSYLASE"/>
    <property type="match status" value="1"/>
</dbReference>
<organism evidence="8 9">
    <name type="scientific">Candidatus Enterocola intestinipullorum</name>
    <dbReference type="NCBI Taxonomy" id="2840783"/>
    <lineage>
        <taxon>Bacteria</taxon>
        <taxon>Pseudomonadati</taxon>
        <taxon>Bacteroidota</taxon>
        <taxon>Bacteroidia</taxon>
        <taxon>Bacteroidales</taxon>
        <taxon>Candidatus Enterocola</taxon>
    </lineage>
</organism>
<evidence type="ECO:0000256" key="7">
    <source>
        <dbReference type="HAMAP-Rule" id="MF_02065"/>
    </source>
</evidence>
<accession>A0A9D9EI41</accession>
<reference evidence="8" key="1">
    <citation type="submission" date="2020-10" db="EMBL/GenBank/DDBJ databases">
        <authorList>
            <person name="Gilroy R."/>
        </authorList>
    </citation>
    <scope>NUCLEOTIDE SEQUENCE</scope>
    <source>
        <strain evidence="8">D3-1215</strain>
    </source>
</reference>
<proteinExistence type="inferred from homology"/>
<sequence length="340" mass="38665">MGKKTVIISSVVIIAVFAIFFCVVLFAGNINTRSGKYRSIFLTGNETWDEVKEILKKDSLLYSETSFDMALGMIGRDKYPQCGRFDMEPGLGNRDFINRVAYGLANKTPLEIRLARYTTKVAAGLSRQLLADSASIYDYLMQDSVLDSYGLEAKNSLAMFVRFKDRIRWCASPEEVAACIRRNYDRFWTSDRLAKAKACGLTPAEVHVLASIVEEETNNNEDRRMVAGVYMNRLKRGMPLQACPTARYAAGDFTLDRILAKHTRIDSEYNTYRNKGLPPGPIRIPTDASMDAVLNFVRHDYLYFCANPDFSGTHVYSRTFSQHRKVAAQYRRELDKRGIR</sequence>
<keyword evidence="6 7" id="KW-0961">Cell wall biogenesis/degradation</keyword>
<gene>
    <name evidence="7 8" type="primary">mltG</name>
    <name evidence="8" type="ORF">IAC32_04620</name>
</gene>
<dbReference type="HAMAP" id="MF_02065">
    <property type="entry name" value="MltG"/>
    <property type="match status" value="1"/>
</dbReference>
<feature type="site" description="Important for catalytic activity" evidence="7">
    <location>
        <position position="216"/>
    </location>
</feature>
<comment type="subcellular location">
    <subcellularLocation>
        <location evidence="7">Cell membrane</location>
        <topology evidence="7">Single-pass membrane protein</topology>
    </subcellularLocation>
</comment>
<name>A0A9D9EI41_9BACT</name>